<name>A0A7I7YHW1_9MYCO</name>
<dbReference type="InterPro" id="IPR025605">
    <property type="entry name" value="OST-HTH/LOTUS_dom"/>
</dbReference>
<evidence type="ECO:0000313" key="3">
    <source>
        <dbReference type="EMBL" id="BBZ40563.1"/>
    </source>
</evidence>
<accession>A0A7I7YHW1</accession>
<dbReference type="EMBL" id="AP022613">
    <property type="protein sequence ID" value="BBZ40563.1"/>
    <property type="molecule type" value="Genomic_DNA"/>
</dbReference>
<dbReference type="AlphaFoldDB" id="A0A7I7YHW1"/>
<dbReference type="Proteomes" id="UP000467385">
    <property type="component" value="Chromosome"/>
</dbReference>
<protein>
    <recommendedName>
        <fullName evidence="2">HTH OST-type domain-containing protein</fullName>
    </recommendedName>
</protein>
<gene>
    <name evidence="3" type="ORF">MCNS_36260</name>
</gene>
<proteinExistence type="predicted"/>
<feature type="domain" description="HTH OST-type" evidence="2">
    <location>
        <begin position="18"/>
        <end position="97"/>
    </location>
</feature>
<dbReference type="PROSITE" id="PS51644">
    <property type="entry name" value="HTH_OST"/>
    <property type="match status" value="1"/>
</dbReference>
<evidence type="ECO:0000259" key="2">
    <source>
        <dbReference type="PROSITE" id="PS51644"/>
    </source>
</evidence>
<evidence type="ECO:0000313" key="4">
    <source>
        <dbReference type="Proteomes" id="UP000467385"/>
    </source>
</evidence>
<feature type="region of interest" description="Disordered" evidence="1">
    <location>
        <begin position="97"/>
        <end position="118"/>
    </location>
</feature>
<evidence type="ECO:0000256" key="1">
    <source>
        <dbReference type="SAM" id="MobiDB-lite"/>
    </source>
</evidence>
<keyword evidence="4" id="KW-1185">Reference proteome</keyword>
<reference evidence="3 4" key="1">
    <citation type="journal article" date="2019" name="Emerg. Microbes Infect.">
        <title>Comprehensive subspecies identification of 175 nontuberculous mycobacteria species based on 7547 genomic profiles.</title>
        <authorList>
            <person name="Matsumoto Y."/>
            <person name="Kinjo T."/>
            <person name="Motooka D."/>
            <person name="Nabeya D."/>
            <person name="Jung N."/>
            <person name="Uechi K."/>
            <person name="Horii T."/>
            <person name="Iida T."/>
            <person name="Fujita J."/>
            <person name="Nakamura S."/>
        </authorList>
    </citation>
    <scope>NUCLEOTIDE SEQUENCE [LARGE SCALE GENOMIC DNA]</scope>
    <source>
        <strain evidence="3 4">JCM 14738</strain>
    </source>
</reference>
<organism evidence="3 4">
    <name type="scientific">Mycobacterium conspicuum</name>
    <dbReference type="NCBI Taxonomy" id="44010"/>
    <lineage>
        <taxon>Bacteria</taxon>
        <taxon>Bacillati</taxon>
        <taxon>Actinomycetota</taxon>
        <taxon>Actinomycetes</taxon>
        <taxon>Mycobacteriales</taxon>
        <taxon>Mycobacteriaceae</taxon>
        <taxon>Mycobacterium</taxon>
    </lineage>
</organism>
<sequence length="280" mass="30772">MPVVDTDQTSSQALGESPVDALRALVRGAFEAAKESGRSDWQVMTTAVLKNRILQATAREFDERDYGATSIIDAIRLIPDLVELDTTMRPPRVRLLSGDATDGTKDHPADSQPATSAGRVRPDLWDAVLDYSSPGAFVWDGSKAVRVEADEVGDRPQLPTISAEDMAGWRQAFANQNADHQLNDWAQRGLGTFALPPELRRPWNHFIKSNVLNILSAWFDKQGLELPADTLTSSASKRPSSDHADAEELRRFLLRCVAVMKPSELKAVQIPASVAFRARA</sequence>